<proteinExistence type="predicted"/>
<evidence type="ECO:0000313" key="2">
    <source>
        <dbReference type="Proteomes" id="UP001470230"/>
    </source>
</evidence>
<dbReference type="EMBL" id="JAPFFF010000035">
    <property type="protein sequence ID" value="KAK8843225.1"/>
    <property type="molecule type" value="Genomic_DNA"/>
</dbReference>
<comment type="caution">
    <text evidence="1">The sequence shown here is derived from an EMBL/GenBank/DDBJ whole genome shotgun (WGS) entry which is preliminary data.</text>
</comment>
<accession>A0ABR2HAF7</accession>
<sequence length="125" mass="14783">MGQLFEDFNLIKIEFDNIFNYDNELKKYALLTFDSKENRDRAYADLNFTKLDTIPIRLVLADDETRRIISTNDEITLKEALKSANYMMLLEIMAQLLNLKFHWITVFHVVTVGYNIEIQVMQSRP</sequence>
<dbReference type="Proteomes" id="UP001470230">
    <property type="component" value="Unassembled WGS sequence"/>
</dbReference>
<dbReference type="CDD" id="cd00590">
    <property type="entry name" value="RRM_SF"/>
    <property type="match status" value="1"/>
</dbReference>
<organism evidence="1 2">
    <name type="scientific">Tritrichomonas musculus</name>
    <dbReference type="NCBI Taxonomy" id="1915356"/>
    <lineage>
        <taxon>Eukaryota</taxon>
        <taxon>Metamonada</taxon>
        <taxon>Parabasalia</taxon>
        <taxon>Tritrichomonadida</taxon>
        <taxon>Tritrichomonadidae</taxon>
        <taxon>Tritrichomonas</taxon>
    </lineage>
</organism>
<gene>
    <name evidence="1" type="ORF">M9Y10_025077</name>
</gene>
<name>A0ABR2HAF7_9EUKA</name>
<evidence type="ECO:0008006" key="3">
    <source>
        <dbReference type="Google" id="ProtNLM"/>
    </source>
</evidence>
<dbReference type="InterPro" id="IPR035979">
    <property type="entry name" value="RBD_domain_sf"/>
</dbReference>
<reference evidence="1 2" key="1">
    <citation type="submission" date="2024-04" db="EMBL/GenBank/DDBJ databases">
        <title>Tritrichomonas musculus Genome.</title>
        <authorList>
            <person name="Alves-Ferreira E."/>
            <person name="Grigg M."/>
            <person name="Lorenzi H."/>
            <person name="Galac M."/>
        </authorList>
    </citation>
    <scope>NUCLEOTIDE SEQUENCE [LARGE SCALE GENOMIC DNA]</scope>
    <source>
        <strain evidence="1 2">EAF2021</strain>
    </source>
</reference>
<keyword evidence="2" id="KW-1185">Reference proteome</keyword>
<dbReference type="SUPFAM" id="SSF54928">
    <property type="entry name" value="RNA-binding domain, RBD"/>
    <property type="match status" value="1"/>
</dbReference>
<evidence type="ECO:0000313" key="1">
    <source>
        <dbReference type="EMBL" id="KAK8843225.1"/>
    </source>
</evidence>
<protein>
    <recommendedName>
        <fullName evidence="3">RRM domain-containing protein</fullName>
    </recommendedName>
</protein>